<keyword evidence="5" id="KW-0418">Kinase</keyword>
<protein>
    <submittedName>
        <fullName evidence="9">Glucose PTS transporter subunit EIIB</fullName>
        <ecNumber evidence="9">2.7.1.-</ecNumber>
    </submittedName>
    <submittedName>
        <fullName evidence="8">PTS sugar transporter</fullName>
    </submittedName>
</protein>
<accession>A0A3Q9GNT6</accession>
<reference evidence="9 11" key="2">
    <citation type="submission" date="2024-01" db="EMBL/GenBank/DDBJ databases">
        <title>Genomic analysis and antimicrobial resistance profiles of Trueperella pyogenes isolated from domestic and wild animals.</title>
        <authorList>
            <person name="Magossi G."/>
            <person name="Gzyl K.E."/>
            <person name="Holman D.B."/>
            <person name="Amat S."/>
        </authorList>
    </citation>
    <scope>NUCLEOTIDE SEQUENCE [LARGE SCALE GENOMIC DNA]</scope>
    <source>
        <strain evidence="9 11">1494</strain>
    </source>
</reference>
<keyword evidence="3 9" id="KW-0808">Transferase</keyword>
<dbReference type="EMBL" id="JBAGNM010000010">
    <property type="protein sequence ID" value="MEW6955087.1"/>
    <property type="molecule type" value="Genomic_DNA"/>
</dbReference>
<dbReference type="GO" id="GO:0009401">
    <property type="term" value="P:phosphoenolpyruvate-dependent sugar phosphotransferase system"/>
    <property type="evidence" value="ECO:0007669"/>
    <property type="project" value="UniProtKB-KW"/>
</dbReference>
<dbReference type="NCBIfam" id="TIGR00826">
    <property type="entry name" value="EIIB_glc"/>
    <property type="match status" value="1"/>
</dbReference>
<dbReference type="SUPFAM" id="SSF55604">
    <property type="entry name" value="Glucose permease domain IIB"/>
    <property type="match status" value="1"/>
</dbReference>
<evidence type="ECO:0000256" key="6">
    <source>
        <dbReference type="PROSITE-ProRule" id="PRU00421"/>
    </source>
</evidence>
<keyword evidence="1" id="KW-0813">Transport</keyword>
<evidence type="ECO:0000256" key="3">
    <source>
        <dbReference type="ARBA" id="ARBA00022679"/>
    </source>
</evidence>
<evidence type="ECO:0000313" key="8">
    <source>
        <dbReference type="EMBL" id="AZR07698.1"/>
    </source>
</evidence>
<dbReference type="Proteomes" id="UP000275951">
    <property type="component" value="Chromosome"/>
</dbReference>
<dbReference type="PROSITE" id="PS51098">
    <property type="entry name" value="PTS_EIIB_TYPE_1"/>
    <property type="match status" value="1"/>
</dbReference>
<dbReference type="EC" id="2.7.1.-" evidence="9"/>
<dbReference type="OrthoDB" id="2045873at2"/>
<dbReference type="RefSeq" id="WP_024964276.1">
    <property type="nucleotide sequence ID" value="NZ_CP012649.1"/>
</dbReference>
<dbReference type="GO" id="GO:0090563">
    <property type="term" value="F:protein-phosphocysteine-sugar phosphotransferase activity"/>
    <property type="evidence" value="ECO:0007669"/>
    <property type="project" value="TreeGrafter"/>
</dbReference>
<dbReference type="InterPro" id="IPR050429">
    <property type="entry name" value="PTS_Glucose_EIICBA"/>
</dbReference>
<keyword evidence="2 8" id="KW-0762">Sugar transport</keyword>
<dbReference type="PANTHER" id="PTHR30009">
    <property type="entry name" value="CYTOCHROME C-TYPE SYNTHESIS PROTEIN AND PTS TRANSMEMBRANE COMPONENT"/>
    <property type="match status" value="1"/>
</dbReference>
<evidence type="ECO:0000256" key="4">
    <source>
        <dbReference type="ARBA" id="ARBA00022683"/>
    </source>
</evidence>
<evidence type="ECO:0000313" key="11">
    <source>
        <dbReference type="Proteomes" id="UP001555100"/>
    </source>
</evidence>
<evidence type="ECO:0000256" key="1">
    <source>
        <dbReference type="ARBA" id="ARBA00022448"/>
    </source>
</evidence>
<dbReference type="GO" id="GO:0015764">
    <property type="term" value="P:N-acetylglucosamine transport"/>
    <property type="evidence" value="ECO:0007669"/>
    <property type="project" value="TreeGrafter"/>
</dbReference>
<evidence type="ECO:0000256" key="2">
    <source>
        <dbReference type="ARBA" id="ARBA00022597"/>
    </source>
</evidence>
<keyword evidence="11" id="KW-1185">Reference proteome</keyword>
<dbReference type="InterPro" id="IPR036878">
    <property type="entry name" value="Glu_permease_IIB"/>
</dbReference>
<dbReference type="GO" id="GO:0008982">
    <property type="term" value="F:protein-N(PI)-phosphohistidine-sugar phosphotransferase activity"/>
    <property type="evidence" value="ECO:0007669"/>
    <property type="project" value="InterPro"/>
</dbReference>
<dbReference type="InterPro" id="IPR018113">
    <property type="entry name" value="PTrfase_EIIB_Cys"/>
</dbReference>
<dbReference type="GeneID" id="97532441"/>
<keyword evidence="4" id="KW-0598">Phosphotransferase system</keyword>
<evidence type="ECO:0000313" key="9">
    <source>
        <dbReference type="EMBL" id="MEW6955087.1"/>
    </source>
</evidence>
<organism evidence="8 10">
    <name type="scientific">Trueperella pyogenes</name>
    <dbReference type="NCBI Taxonomy" id="1661"/>
    <lineage>
        <taxon>Bacteria</taxon>
        <taxon>Bacillati</taxon>
        <taxon>Actinomycetota</taxon>
        <taxon>Actinomycetes</taxon>
        <taxon>Actinomycetales</taxon>
        <taxon>Actinomycetaceae</taxon>
        <taxon>Trueperella</taxon>
    </lineage>
</organism>
<sequence length="85" mass="9005">MNIDDLLSALGGQANIRKVDNALARIRVGVVDRSIVDKAALEKAGALGVVVQKRAVQLILGEEAESIGMALYRRVFGANMAEVEG</sequence>
<gene>
    <name evidence="8" type="ORF">EBQ10_10665</name>
    <name evidence="9" type="ORF">V3M73_08655</name>
</gene>
<evidence type="ECO:0000256" key="5">
    <source>
        <dbReference type="ARBA" id="ARBA00022777"/>
    </source>
</evidence>
<dbReference type="GO" id="GO:0016301">
    <property type="term" value="F:kinase activity"/>
    <property type="evidence" value="ECO:0007669"/>
    <property type="project" value="UniProtKB-KW"/>
</dbReference>
<evidence type="ECO:0000313" key="10">
    <source>
        <dbReference type="Proteomes" id="UP000275951"/>
    </source>
</evidence>
<evidence type="ECO:0000259" key="7">
    <source>
        <dbReference type="PROSITE" id="PS51098"/>
    </source>
</evidence>
<dbReference type="GO" id="GO:0005886">
    <property type="term" value="C:plasma membrane"/>
    <property type="evidence" value="ECO:0007669"/>
    <property type="project" value="TreeGrafter"/>
</dbReference>
<dbReference type="PANTHER" id="PTHR30009:SF4">
    <property type="entry name" value="PTS SYSTEM N-ACETYLGLUCOSAMINE-SPECIFIC EIICBA COMPONENT"/>
    <property type="match status" value="1"/>
</dbReference>
<comment type="caution">
    <text evidence="6">Lacks conserved residue(s) required for the propagation of feature annotation.</text>
</comment>
<dbReference type="Gene3D" id="3.30.1360.60">
    <property type="entry name" value="Glucose permease domain IIB"/>
    <property type="match status" value="1"/>
</dbReference>
<dbReference type="Pfam" id="PF00367">
    <property type="entry name" value="PTS_EIIB"/>
    <property type="match status" value="1"/>
</dbReference>
<dbReference type="Proteomes" id="UP001555100">
    <property type="component" value="Unassembled WGS sequence"/>
</dbReference>
<dbReference type="InterPro" id="IPR001996">
    <property type="entry name" value="PTS_IIB_1"/>
</dbReference>
<name>A0A3Q9GNT6_9ACTO</name>
<proteinExistence type="predicted"/>
<reference evidence="8 10" key="1">
    <citation type="submission" date="2018-11" db="EMBL/GenBank/DDBJ databases">
        <title>Multidrug-resistant genes are associated with an 42-kb island TGI1 carrying a complex class 1 integron in a Trueperella pyogenes.</title>
        <authorList>
            <person name="Dong W."/>
        </authorList>
    </citation>
    <scope>NUCLEOTIDE SEQUENCE [LARGE SCALE GENOMIC DNA]</scope>
    <source>
        <strain evidence="8 10">TP4</strain>
    </source>
</reference>
<dbReference type="EMBL" id="CP033905">
    <property type="protein sequence ID" value="AZR07698.1"/>
    <property type="molecule type" value="Genomic_DNA"/>
</dbReference>
<feature type="domain" description="PTS EIIB type-1" evidence="7">
    <location>
        <begin position="1"/>
        <end position="81"/>
    </location>
</feature>
<dbReference type="AlphaFoldDB" id="A0A3Q9GNT6"/>